<evidence type="ECO:0000313" key="3">
    <source>
        <dbReference type="Proteomes" id="UP001148838"/>
    </source>
</evidence>
<keyword evidence="3" id="KW-1185">Reference proteome</keyword>
<gene>
    <name evidence="2" type="ORF">ANN_21489</name>
</gene>
<comment type="caution">
    <text evidence="2">The sequence shown here is derived from an EMBL/GenBank/DDBJ whole genome shotgun (WGS) entry which is preliminary data.</text>
</comment>
<accession>A0ABQ8SFI7</accession>
<dbReference type="EMBL" id="JAJSOF020000029">
    <property type="protein sequence ID" value="KAJ4432850.1"/>
    <property type="molecule type" value="Genomic_DNA"/>
</dbReference>
<evidence type="ECO:0000256" key="1">
    <source>
        <dbReference type="SAM" id="MobiDB-lite"/>
    </source>
</evidence>
<evidence type="ECO:0000313" key="2">
    <source>
        <dbReference type="EMBL" id="KAJ4432850.1"/>
    </source>
</evidence>
<proteinExistence type="predicted"/>
<reference evidence="2 3" key="1">
    <citation type="journal article" date="2022" name="Allergy">
        <title>Genome assembly and annotation of Periplaneta americana reveal a comprehensive cockroach allergen profile.</title>
        <authorList>
            <person name="Wang L."/>
            <person name="Xiong Q."/>
            <person name="Saelim N."/>
            <person name="Wang L."/>
            <person name="Nong W."/>
            <person name="Wan A.T."/>
            <person name="Shi M."/>
            <person name="Liu X."/>
            <person name="Cao Q."/>
            <person name="Hui J.H.L."/>
            <person name="Sookrung N."/>
            <person name="Leung T.F."/>
            <person name="Tungtrongchitr A."/>
            <person name="Tsui S.K.W."/>
        </authorList>
    </citation>
    <scope>NUCLEOTIDE SEQUENCE [LARGE SCALE GENOMIC DNA]</scope>
    <source>
        <strain evidence="2">PWHHKU_190912</strain>
    </source>
</reference>
<protein>
    <submittedName>
        <fullName evidence="2">Uncharacterized protein</fullName>
    </submittedName>
</protein>
<name>A0ABQ8SFI7_PERAM</name>
<feature type="region of interest" description="Disordered" evidence="1">
    <location>
        <begin position="22"/>
        <end position="67"/>
    </location>
</feature>
<dbReference type="Proteomes" id="UP001148838">
    <property type="component" value="Unassembled WGS sequence"/>
</dbReference>
<sequence>MDSGNDVCPLNDNIFTDADLFKKSPETEPNHGNGNYVLQGDIRSGPIIEPSTSTRRGSAVLVSGSPHKNSIEGAIEKKQRWLL</sequence>
<organism evidence="2 3">
    <name type="scientific">Periplaneta americana</name>
    <name type="common">American cockroach</name>
    <name type="synonym">Blatta americana</name>
    <dbReference type="NCBI Taxonomy" id="6978"/>
    <lineage>
        <taxon>Eukaryota</taxon>
        <taxon>Metazoa</taxon>
        <taxon>Ecdysozoa</taxon>
        <taxon>Arthropoda</taxon>
        <taxon>Hexapoda</taxon>
        <taxon>Insecta</taxon>
        <taxon>Pterygota</taxon>
        <taxon>Neoptera</taxon>
        <taxon>Polyneoptera</taxon>
        <taxon>Dictyoptera</taxon>
        <taxon>Blattodea</taxon>
        <taxon>Blattoidea</taxon>
        <taxon>Blattidae</taxon>
        <taxon>Blattinae</taxon>
        <taxon>Periplaneta</taxon>
    </lineage>
</organism>